<name>A0A0L6UHW3_9BASI</name>
<sequence length="154" mass="17799">GVPIKTCIKFNLFIVSNQKQDKKTWISVGEETDISVNYGLTLFEDFQTQLATIARTPKFLKKEKFQLLSREHYKSWLDMVVDGRKSEVGLLLTMANPAEALKQAAKEELVAAHDMRWLRKKNPTSGKLWEATRIVTTMTRKTLIQWTEKMVCHL</sequence>
<evidence type="ECO:0000313" key="1">
    <source>
        <dbReference type="EMBL" id="KNZ47380.1"/>
    </source>
</evidence>
<gene>
    <name evidence="1" type="ORF">VP01_6442g1</name>
</gene>
<feature type="non-terminal residue" evidence="1">
    <location>
        <position position="1"/>
    </location>
</feature>
<dbReference type="EMBL" id="LAVV01011766">
    <property type="protein sequence ID" value="KNZ47380.1"/>
    <property type="molecule type" value="Genomic_DNA"/>
</dbReference>
<accession>A0A0L6UHW3</accession>
<organism evidence="1 2">
    <name type="scientific">Puccinia sorghi</name>
    <dbReference type="NCBI Taxonomy" id="27349"/>
    <lineage>
        <taxon>Eukaryota</taxon>
        <taxon>Fungi</taxon>
        <taxon>Dikarya</taxon>
        <taxon>Basidiomycota</taxon>
        <taxon>Pucciniomycotina</taxon>
        <taxon>Pucciniomycetes</taxon>
        <taxon>Pucciniales</taxon>
        <taxon>Pucciniaceae</taxon>
        <taxon>Puccinia</taxon>
    </lineage>
</organism>
<keyword evidence="2" id="KW-1185">Reference proteome</keyword>
<protein>
    <submittedName>
        <fullName evidence="1">Uncharacterized protein</fullName>
    </submittedName>
</protein>
<dbReference type="Proteomes" id="UP000037035">
    <property type="component" value="Unassembled WGS sequence"/>
</dbReference>
<evidence type="ECO:0000313" key="2">
    <source>
        <dbReference type="Proteomes" id="UP000037035"/>
    </source>
</evidence>
<dbReference type="VEuPathDB" id="FungiDB:VP01_6442g1"/>
<comment type="caution">
    <text evidence="1">The sequence shown here is derived from an EMBL/GenBank/DDBJ whole genome shotgun (WGS) entry which is preliminary data.</text>
</comment>
<reference evidence="1 2" key="1">
    <citation type="submission" date="2015-08" db="EMBL/GenBank/DDBJ databases">
        <title>Next Generation Sequencing and Analysis of the Genome of Puccinia sorghi L Schw, the Causal Agent of Maize Common Rust.</title>
        <authorList>
            <person name="Rochi L."/>
            <person name="Burguener G."/>
            <person name="Darino M."/>
            <person name="Turjanski A."/>
            <person name="Kreff E."/>
            <person name="Dieguez M.J."/>
            <person name="Sacco F."/>
        </authorList>
    </citation>
    <scope>NUCLEOTIDE SEQUENCE [LARGE SCALE GENOMIC DNA]</scope>
    <source>
        <strain evidence="1 2">RO10H11247</strain>
    </source>
</reference>
<proteinExistence type="predicted"/>
<dbReference type="AlphaFoldDB" id="A0A0L6UHW3"/>